<name>A0ABV6AH57_9HYPH</name>
<evidence type="ECO:0000313" key="7">
    <source>
        <dbReference type="Proteomes" id="UP001589692"/>
    </source>
</evidence>
<feature type="transmembrane region" description="Helical" evidence="5">
    <location>
        <begin position="12"/>
        <end position="32"/>
    </location>
</feature>
<dbReference type="Gene3D" id="1.20.120.1630">
    <property type="match status" value="1"/>
</dbReference>
<dbReference type="PANTHER" id="PTHR43847:SF1">
    <property type="entry name" value="BLL3993 PROTEIN"/>
    <property type="match status" value="1"/>
</dbReference>
<comment type="subcellular location">
    <subcellularLocation>
        <location evidence="1">Endomembrane system</location>
        <topology evidence="1">Multi-pass membrane protein</topology>
    </subcellularLocation>
</comment>
<keyword evidence="3 5" id="KW-1133">Transmembrane helix</keyword>
<proteinExistence type="predicted"/>
<evidence type="ECO:0000256" key="1">
    <source>
        <dbReference type="ARBA" id="ARBA00004127"/>
    </source>
</evidence>
<dbReference type="EC" id="2.1.1.100" evidence="6"/>
<feature type="transmembrane region" description="Helical" evidence="5">
    <location>
        <begin position="82"/>
        <end position="99"/>
    </location>
</feature>
<evidence type="ECO:0000313" key="6">
    <source>
        <dbReference type="EMBL" id="MFB9948638.1"/>
    </source>
</evidence>
<keyword evidence="7" id="KW-1185">Reference proteome</keyword>
<dbReference type="PANTHER" id="PTHR43847">
    <property type="entry name" value="BLL3993 PROTEIN"/>
    <property type="match status" value="1"/>
</dbReference>
<dbReference type="Proteomes" id="UP001589692">
    <property type="component" value="Unassembled WGS sequence"/>
</dbReference>
<dbReference type="EMBL" id="JBHMAA010000008">
    <property type="protein sequence ID" value="MFB9948638.1"/>
    <property type="molecule type" value="Genomic_DNA"/>
</dbReference>
<dbReference type="RefSeq" id="WP_377258198.1">
    <property type="nucleotide sequence ID" value="NZ_JBHMAA010000008.1"/>
</dbReference>
<gene>
    <name evidence="6" type="ORF">ACFFP0_07240</name>
</gene>
<organism evidence="6 7">
    <name type="scientific">Rhizobium puerariae</name>
    <dbReference type="NCBI Taxonomy" id="1585791"/>
    <lineage>
        <taxon>Bacteria</taxon>
        <taxon>Pseudomonadati</taxon>
        <taxon>Pseudomonadota</taxon>
        <taxon>Alphaproteobacteria</taxon>
        <taxon>Hyphomicrobiales</taxon>
        <taxon>Rhizobiaceae</taxon>
        <taxon>Rhizobium/Agrobacterium group</taxon>
        <taxon>Rhizobium</taxon>
    </lineage>
</organism>
<keyword evidence="6" id="KW-0489">Methyltransferase</keyword>
<dbReference type="GO" id="GO:0004671">
    <property type="term" value="F:protein C-terminal S-isoprenylcysteine carboxyl O-methyltransferase activity"/>
    <property type="evidence" value="ECO:0007669"/>
    <property type="project" value="UniProtKB-EC"/>
</dbReference>
<evidence type="ECO:0000256" key="5">
    <source>
        <dbReference type="SAM" id="Phobius"/>
    </source>
</evidence>
<comment type="caution">
    <text evidence="6">The sequence shown here is derived from an EMBL/GenBank/DDBJ whole genome shotgun (WGS) entry which is preliminary data.</text>
</comment>
<reference evidence="6 7" key="1">
    <citation type="submission" date="2024-09" db="EMBL/GenBank/DDBJ databases">
        <authorList>
            <person name="Sun Q."/>
            <person name="Mori K."/>
        </authorList>
    </citation>
    <scope>NUCLEOTIDE SEQUENCE [LARGE SCALE GENOMIC DNA]</scope>
    <source>
        <strain evidence="6 7">TBRC 4938</strain>
    </source>
</reference>
<sequence>MPERSLRSRATRSMAIFAIVLGALVFLCAGSIGYWQGWLFLAHFIAWCAWSTWYFLRHDPSLVEHRLAVGPAAEEKPSQKRIQAFNSAAILLLFAGSALDHRFQLSSLPTFWLMFGHLLIAIGFIGCFFVFRENSFASATVGVQENQRVISTGPYRIVRHPMYASVLPLFAGVPLALGSVWGLLLVIPITAGLVARLLDEERHLRDGLPGYRAYCDKVRFRLVPFFW</sequence>
<dbReference type="Pfam" id="PF04191">
    <property type="entry name" value="PEMT"/>
    <property type="match status" value="1"/>
</dbReference>
<accession>A0ABV6AH57</accession>
<feature type="transmembrane region" description="Helical" evidence="5">
    <location>
        <begin position="111"/>
        <end position="131"/>
    </location>
</feature>
<dbReference type="EC" id="2.1.1.334" evidence="6"/>
<feature type="transmembrane region" description="Helical" evidence="5">
    <location>
        <begin position="38"/>
        <end position="56"/>
    </location>
</feature>
<evidence type="ECO:0000256" key="2">
    <source>
        <dbReference type="ARBA" id="ARBA00022692"/>
    </source>
</evidence>
<dbReference type="GO" id="GO:0032259">
    <property type="term" value="P:methylation"/>
    <property type="evidence" value="ECO:0007669"/>
    <property type="project" value="UniProtKB-KW"/>
</dbReference>
<keyword evidence="6" id="KW-0808">Transferase</keyword>
<dbReference type="InterPro" id="IPR007318">
    <property type="entry name" value="Phopholipid_MeTrfase"/>
</dbReference>
<keyword evidence="4 5" id="KW-0472">Membrane</keyword>
<feature type="transmembrane region" description="Helical" evidence="5">
    <location>
        <begin position="166"/>
        <end position="195"/>
    </location>
</feature>
<evidence type="ECO:0000256" key="4">
    <source>
        <dbReference type="ARBA" id="ARBA00023136"/>
    </source>
</evidence>
<dbReference type="InterPro" id="IPR052527">
    <property type="entry name" value="Metal_cation-efflux_comp"/>
</dbReference>
<protein>
    <submittedName>
        <fullName evidence="6">Methyltransferase family protein</fullName>
        <ecNumber evidence="6">2.1.1.100</ecNumber>
        <ecNumber evidence="6">2.1.1.334</ecNumber>
    </submittedName>
</protein>
<keyword evidence="2 5" id="KW-0812">Transmembrane</keyword>
<evidence type="ECO:0000256" key="3">
    <source>
        <dbReference type="ARBA" id="ARBA00022989"/>
    </source>
</evidence>